<dbReference type="EMBL" id="BKCJ011361244">
    <property type="protein sequence ID" value="GFD25504.1"/>
    <property type="molecule type" value="Genomic_DNA"/>
</dbReference>
<dbReference type="AlphaFoldDB" id="A0A699UZY6"/>
<gene>
    <name evidence="1" type="ORF">Tci_897473</name>
</gene>
<protein>
    <recommendedName>
        <fullName evidence="2">Reverse transcriptase domain-containing protein</fullName>
    </recommendedName>
</protein>
<evidence type="ECO:0000313" key="1">
    <source>
        <dbReference type="EMBL" id="GFD25504.1"/>
    </source>
</evidence>
<evidence type="ECO:0008006" key="2">
    <source>
        <dbReference type="Google" id="ProtNLM"/>
    </source>
</evidence>
<feature type="non-terminal residue" evidence="1">
    <location>
        <position position="1"/>
    </location>
</feature>
<reference evidence="1" key="1">
    <citation type="journal article" date="2019" name="Sci. Rep.">
        <title>Draft genome of Tanacetum cinerariifolium, the natural source of mosquito coil.</title>
        <authorList>
            <person name="Yamashiro T."/>
            <person name="Shiraishi A."/>
            <person name="Satake H."/>
            <person name="Nakayama K."/>
        </authorList>
    </citation>
    <scope>NUCLEOTIDE SEQUENCE</scope>
</reference>
<comment type="caution">
    <text evidence="1">The sequence shown here is derived from an EMBL/GenBank/DDBJ whole genome shotgun (WGS) entry which is preliminary data.</text>
</comment>
<proteinExistence type="predicted"/>
<name>A0A699UZY6_TANCI</name>
<sequence>PIRRRIELISDLVKYQDNYAKVRKYQIQQRKPLSRKQQKEFYMSVLKSHAGWKARHFKGMTLEEIKEKFDPVWKQIEDFFPIGSKEEGEIFKRKGLRLEQDNAKKVKTLEEVSEEDLKQMMHLVPVEEVYVEAIQIKHPIIDWEIQTEGQRS</sequence>
<accession>A0A699UZY6</accession>
<organism evidence="1">
    <name type="scientific">Tanacetum cinerariifolium</name>
    <name type="common">Dalmatian daisy</name>
    <name type="synonym">Chrysanthemum cinerariifolium</name>
    <dbReference type="NCBI Taxonomy" id="118510"/>
    <lineage>
        <taxon>Eukaryota</taxon>
        <taxon>Viridiplantae</taxon>
        <taxon>Streptophyta</taxon>
        <taxon>Embryophyta</taxon>
        <taxon>Tracheophyta</taxon>
        <taxon>Spermatophyta</taxon>
        <taxon>Magnoliopsida</taxon>
        <taxon>eudicotyledons</taxon>
        <taxon>Gunneridae</taxon>
        <taxon>Pentapetalae</taxon>
        <taxon>asterids</taxon>
        <taxon>campanulids</taxon>
        <taxon>Asterales</taxon>
        <taxon>Asteraceae</taxon>
        <taxon>Asteroideae</taxon>
        <taxon>Anthemideae</taxon>
        <taxon>Anthemidinae</taxon>
        <taxon>Tanacetum</taxon>
    </lineage>
</organism>